<name>A0A1Q8CGQ0_9PSEU</name>
<dbReference type="Pfam" id="PF12686">
    <property type="entry name" value="DUF3800"/>
    <property type="match status" value="1"/>
</dbReference>
<evidence type="ECO:0000313" key="2">
    <source>
        <dbReference type="Proteomes" id="UP000185596"/>
    </source>
</evidence>
<dbReference type="Proteomes" id="UP000185596">
    <property type="component" value="Unassembled WGS sequence"/>
</dbReference>
<reference evidence="1 2" key="1">
    <citation type="submission" date="2016-12" db="EMBL/GenBank/DDBJ databases">
        <title>The draft genome sequence of Actinophytocola sp. 11-183.</title>
        <authorList>
            <person name="Wang W."/>
            <person name="Yuan L."/>
        </authorList>
    </citation>
    <scope>NUCLEOTIDE SEQUENCE [LARGE SCALE GENOMIC DNA]</scope>
    <source>
        <strain evidence="1 2">11-183</strain>
    </source>
</reference>
<dbReference type="AlphaFoldDB" id="A0A1Q8CGQ0"/>
<gene>
    <name evidence="1" type="ORF">BU204_26705</name>
</gene>
<dbReference type="RefSeq" id="WP_075128519.1">
    <property type="nucleotide sequence ID" value="NZ_MSIE01000054.1"/>
</dbReference>
<proteinExistence type="predicted"/>
<sequence>MLPEVACDESGSEGEKLVGGVTDVFVHASVDLEIDDAEAVVREVRDRIRSPAVEYKANHLLREKHRDVLLWFLAADGPVYRHAAVEVIDKTAFLVERMVELLVGAADVGMAAVLYDRGPVVFGPNRWVAFLAAFNDLVRARNRRDEDVSADSFFRTVDHLLRFDVPADLAAALDVLGQGRERAEAYRSRDPRAVSAFDPMVPAIVATVARWSDGEALALVHDEQLSLTEARIDQLKRLCGGRLASLRLVDSRHDARVQIADFLAGVTRRIASHARAGAGDDELVDLLTPYARSPQPEG</sequence>
<evidence type="ECO:0000313" key="1">
    <source>
        <dbReference type="EMBL" id="OLF13503.1"/>
    </source>
</evidence>
<dbReference type="STRING" id="1912961.BU204_26705"/>
<dbReference type="EMBL" id="MSIE01000054">
    <property type="protein sequence ID" value="OLF13503.1"/>
    <property type="molecule type" value="Genomic_DNA"/>
</dbReference>
<comment type="caution">
    <text evidence="1">The sequence shown here is derived from an EMBL/GenBank/DDBJ whole genome shotgun (WGS) entry which is preliminary data.</text>
</comment>
<evidence type="ECO:0008006" key="3">
    <source>
        <dbReference type="Google" id="ProtNLM"/>
    </source>
</evidence>
<organism evidence="1 2">
    <name type="scientific">Actinophytocola xanthii</name>
    <dbReference type="NCBI Taxonomy" id="1912961"/>
    <lineage>
        <taxon>Bacteria</taxon>
        <taxon>Bacillati</taxon>
        <taxon>Actinomycetota</taxon>
        <taxon>Actinomycetes</taxon>
        <taxon>Pseudonocardiales</taxon>
        <taxon>Pseudonocardiaceae</taxon>
    </lineage>
</organism>
<keyword evidence="2" id="KW-1185">Reference proteome</keyword>
<dbReference type="OrthoDB" id="5521286at2"/>
<protein>
    <recommendedName>
        <fullName evidence="3">DUF3800 domain-containing protein</fullName>
    </recommendedName>
</protein>
<accession>A0A1Q8CGQ0</accession>
<dbReference type="InterPro" id="IPR024524">
    <property type="entry name" value="DUF3800"/>
</dbReference>